<proteinExistence type="predicted"/>
<accession>A0A8S5MS14</accession>
<evidence type="ECO:0000259" key="1">
    <source>
        <dbReference type="Pfam" id="PF09588"/>
    </source>
</evidence>
<dbReference type="InterPro" id="IPR011335">
    <property type="entry name" value="Restrct_endonuc-II-like"/>
</dbReference>
<dbReference type="GO" id="GO:0004527">
    <property type="term" value="F:exonuclease activity"/>
    <property type="evidence" value="ECO:0007669"/>
    <property type="project" value="UniProtKB-KW"/>
</dbReference>
<dbReference type="Pfam" id="PF09588">
    <property type="entry name" value="YqaJ"/>
    <property type="match status" value="1"/>
</dbReference>
<dbReference type="InterPro" id="IPR051703">
    <property type="entry name" value="NF-kappa-B_Signaling_Reg"/>
</dbReference>
<keyword evidence="2" id="KW-0540">Nuclease</keyword>
<dbReference type="InterPro" id="IPR011604">
    <property type="entry name" value="PDDEXK-like_dom_sf"/>
</dbReference>
<dbReference type="SUPFAM" id="SSF52980">
    <property type="entry name" value="Restriction endonuclease-like"/>
    <property type="match status" value="1"/>
</dbReference>
<organism evidence="2">
    <name type="scientific">Myoviridae sp. ctGjZ5</name>
    <dbReference type="NCBI Taxonomy" id="2826634"/>
    <lineage>
        <taxon>Viruses</taxon>
        <taxon>Duplodnaviria</taxon>
        <taxon>Heunggongvirae</taxon>
        <taxon>Uroviricota</taxon>
        <taxon>Caudoviricetes</taxon>
    </lineage>
</organism>
<dbReference type="InterPro" id="IPR017482">
    <property type="entry name" value="Lambda-type_endonuclease"/>
</dbReference>
<dbReference type="EMBL" id="BK014974">
    <property type="protein sequence ID" value="DAD85117.1"/>
    <property type="molecule type" value="Genomic_DNA"/>
</dbReference>
<reference evidence="2" key="1">
    <citation type="journal article" date="2021" name="Proc. Natl. Acad. Sci. U.S.A.">
        <title>A Catalog of Tens of Thousands of Viruses from Human Metagenomes Reveals Hidden Associations with Chronic Diseases.</title>
        <authorList>
            <person name="Tisza M.J."/>
            <person name="Buck C.B."/>
        </authorList>
    </citation>
    <scope>NUCLEOTIDE SEQUENCE</scope>
    <source>
        <strain evidence="2">CtGjZ5</strain>
    </source>
</reference>
<dbReference type="InterPro" id="IPR019080">
    <property type="entry name" value="YqaJ_viral_recombinase"/>
</dbReference>
<dbReference type="Gene3D" id="3.90.320.10">
    <property type="match status" value="1"/>
</dbReference>
<keyword evidence="2" id="KW-0269">Exonuclease</keyword>
<protein>
    <submittedName>
        <fullName evidence="2">Exonuclease</fullName>
    </submittedName>
</protein>
<sequence length="217" mass="25259">MSAEKCILPDRAAWLDARKNHIGGSDAAACVGRSPHKDNVQLWEEKMGLVLPADISDKEYVRYGTEAEKYLRGLFALDFPEYQVLYDENNMFLNPNFPWMHASLDGELMDRQGRHGILEIKTTNILQSSQRRNWEGRIPDNYYCQVLHYLAVTEYDFAVLKAQLKSEWGGELHIEVRHYFIERKEVEADIRELLDAEQRFWDCVVTGRRPDLILPAI</sequence>
<feature type="domain" description="YqaJ viral recombinase" evidence="1">
    <location>
        <begin position="14"/>
        <end position="156"/>
    </location>
</feature>
<keyword evidence="2" id="KW-0378">Hydrolase</keyword>
<dbReference type="NCBIfam" id="TIGR03033">
    <property type="entry name" value="phage_rel_nuc"/>
    <property type="match status" value="1"/>
</dbReference>
<evidence type="ECO:0000313" key="2">
    <source>
        <dbReference type="EMBL" id="DAD85117.1"/>
    </source>
</evidence>
<dbReference type="PANTHER" id="PTHR46609:SF6">
    <property type="entry name" value="EXONUCLEASE, PHAGE-TYPE_RECB, C-TERMINAL DOMAIN-CONTAINING PROTEIN-RELATED"/>
    <property type="match status" value="1"/>
</dbReference>
<dbReference type="PANTHER" id="PTHR46609">
    <property type="entry name" value="EXONUCLEASE, PHAGE-TYPE/RECB, C-TERMINAL DOMAIN-CONTAINING PROTEIN"/>
    <property type="match status" value="1"/>
</dbReference>
<name>A0A8S5MS14_9CAUD</name>